<reference evidence="6 7" key="1">
    <citation type="journal article" date="2016" name="Front. Microbiol.">
        <title>Fuerstia marisgermanicae gen. nov., sp. nov., an Unusual Member of the Phylum Planctomycetes from the German Wadden Sea.</title>
        <authorList>
            <person name="Kohn T."/>
            <person name="Heuer A."/>
            <person name="Jogler M."/>
            <person name="Vollmers J."/>
            <person name="Boedeker C."/>
            <person name="Bunk B."/>
            <person name="Rast P."/>
            <person name="Borchert D."/>
            <person name="Glockner I."/>
            <person name="Freese H.M."/>
            <person name="Klenk H.P."/>
            <person name="Overmann J."/>
            <person name="Kaster A.K."/>
            <person name="Rohde M."/>
            <person name="Wiegand S."/>
            <person name="Jogler C."/>
        </authorList>
    </citation>
    <scope>NUCLEOTIDE SEQUENCE [LARGE SCALE GENOMIC DNA]</scope>
    <source>
        <strain evidence="6 7">NH11</strain>
    </source>
</reference>
<evidence type="ECO:0000259" key="4">
    <source>
        <dbReference type="PROSITE" id="PS51192"/>
    </source>
</evidence>
<dbReference type="STRING" id="1891926.Fuma_02687"/>
<dbReference type="Proteomes" id="UP000187735">
    <property type="component" value="Chromosome"/>
</dbReference>
<evidence type="ECO:0000256" key="2">
    <source>
        <dbReference type="ARBA" id="ARBA00022840"/>
    </source>
</evidence>
<dbReference type="EMBL" id="CP017641">
    <property type="protein sequence ID" value="APZ93071.1"/>
    <property type="molecule type" value="Genomic_DNA"/>
</dbReference>
<keyword evidence="6" id="KW-0347">Helicase</keyword>
<dbReference type="AlphaFoldDB" id="A0A1P8WG68"/>
<keyword evidence="1" id="KW-0547">Nucleotide-binding</keyword>
<dbReference type="RefSeq" id="WP_077024595.1">
    <property type="nucleotide sequence ID" value="NZ_CP017641.1"/>
</dbReference>
<evidence type="ECO:0000313" key="7">
    <source>
        <dbReference type="Proteomes" id="UP000187735"/>
    </source>
</evidence>
<dbReference type="OrthoDB" id="9774462at2"/>
<dbReference type="InterPro" id="IPR027417">
    <property type="entry name" value="P-loop_NTPase"/>
</dbReference>
<dbReference type="GO" id="GO:0005524">
    <property type="term" value="F:ATP binding"/>
    <property type="evidence" value="ECO:0007669"/>
    <property type="project" value="UniProtKB-KW"/>
</dbReference>
<sequence>MGMDAFVDYLEGRFAAQISSHTVMQPTGGDFEPLPEQLDPKLAAALKSKGLTSLYSHQSEAFESIRQGQDTVLVSKTASGKTLSFLLPILHDYITSDAPFGVALLYPTKALSRDQEGTLGGLLQAAGADMRLGTFDGDTPREERNRIQSQADFMITNPDMLHSGILPNHSRKWRTFLSRLKYIVVDEVHTYRGAFGSHVANVMRRLLRVCEMHGSRPTFVCSSATIGNPGEHVEALFNRPFHLINRDGAPRPQRDLYLVNPPVVQSHGHAMYRKGPNSISIPLIREATQQGVRTICFCRSRQQVERLVRAVTDGRPEMKKKVKPYRGGLLPNERRQLERDLAEGRVTTIVSTNALELGIDIGDLDLCLLSGHPGSMSSFWQQAGRVGRRGSRAVIVYAARDTPIDQYFVNHPEFLQRAPIEQAWLNADNPYILLQHLPCAAHEHPLRDTEPAFPEPAYGAALEVLKDDGTLKEYHGNYRYAMRDYPAKGVNLRGMTDYNIEIFCGTEVIGEIDPIGARGELYKDAIYQHLGRRYMSMDLDLEKKLCRVDPVDVDYYTECVWESRVTITELLESQKVGCPGVSQSSHHSPSDEVRGSEIQTTASERPNLADSDSDLADASRPDEGASGSQSAFAPLVTRSDDGYVEENTSRLDFGYINVNRQPKLYKKIRERTLENIGYGPITLDPFIYDTAGFALYPSEHWRTAIEAADKRHIGAGLYGLAYILKRTAPSLCLCDSQNIETDVSLTEVQPGEWRSALYLFDTIEGGVGYAEKIFEVFSEALRLAETIINDCPCLAGCPACVTSLPPGVEDEELQQLLMESNASVECTKSLITALLTGEVVLPEITEFALAEPDAVIPPDVDEEFERLKNRLNKASGILKKKRERIH</sequence>
<dbReference type="CDD" id="cd17923">
    <property type="entry name" value="DEXHc_Hrq1-like"/>
    <property type="match status" value="1"/>
</dbReference>
<dbReference type="SMART" id="SM00490">
    <property type="entry name" value="HELICc"/>
    <property type="match status" value="1"/>
</dbReference>
<dbReference type="InterPro" id="IPR001650">
    <property type="entry name" value="Helicase_C-like"/>
</dbReference>
<feature type="domain" description="Helicase ATP-binding" evidence="4">
    <location>
        <begin position="62"/>
        <end position="244"/>
    </location>
</feature>
<dbReference type="InterPro" id="IPR011545">
    <property type="entry name" value="DEAD/DEAH_box_helicase_dom"/>
</dbReference>
<dbReference type="InterPro" id="IPR018973">
    <property type="entry name" value="MZB"/>
</dbReference>
<evidence type="ECO:0000256" key="3">
    <source>
        <dbReference type="SAM" id="MobiDB-lite"/>
    </source>
</evidence>
<feature type="domain" description="Helicase C-terminal" evidence="5">
    <location>
        <begin position="280"/>
        <end position="431"/>
    </location>
</feature>
<accession>A0A1P8WG68</accession>
<evidence type="ECO:0000313" key="6">
    <source>
        <dbReference type="EMBL" id="APZ93071.1"/>
    </source>
</evidence>
<organism evidence="6 7">
    <name type="scientific">Fuerstiella marisgermanici</name>
    <dbReference type="NCBI Taxonomy" id="1891926"/>
    <lineage>
        <taxon>Bacteria</taxon>
        <taxon>Pseudomonadati</taxon>
        <taxon>Planctomycetota</taxon>
        <taxon>Planctomycetia</taxon>
        <taxon>Planctomycetales</taxon>
        <taxon>Planctomycetaceae</taxon>
        <taxon>Fuerstiella</taxon>
    </lineage>
</organism>
<name>A0A1P8WG68_9PLAN</name>
<dbReference type="Gene3D" id="3.40.50.300">
    <property type="entry name" value="P-loop containing nucleotide triphosphate hydrolases"/>
    <property type="match status" value="2"/>
</dbReference>
<dbReference type="CDD" id="cd18797">
    <property type="entry name" value="SF2_C_Hrq"/>
    <property type="match status" value="1"/>
</dbReference>
<evidence type="ECO:0000259" key="5">
    <source>
        <dbReference type="PROSITE" id="PS51194"/>
    </source>
</evidence>
<dbReference type="Pfam" id="PF22982">
    <property type="entry name" value="WHD_HRQ1"/>
    <property type="match status" value="1"/>
</dbReference>
<dbReference type="SMART" id="SM00487">
    <property type="entry name" value="DEXDc"/>
    <property type="match status" value="1"/>
</dbReference>
<dbReference type="PANTHER" id="PTHR47957:SF3">
    <property type="entry name" value="ATP-DEPENDENT HELICASE HRQ1"/>
    <property type="match status" value="1"/>
</dbReference>
<dbReference type="KEGG" id="fmr:Fuma_02687"/>
<evidence type="ECO:0000256" key="1">
    <source>
        <dbReference type="ARBA" id="ARBA00022741"/>
    </source>
</evidence>
<dbReference type="GO" id="GO:0043138">
    <property type="term" value="F:3'-5' DNA helicase activity"/>
    <property type="evidence" value="ECO:0007669"/>
    <property type="project" value="TreeGrafter"/>
</dbReference>
<dbReference type="GO" id="GO:0036297">
    <property type="term" value="P:interstrand cross-link repair"/>
    <property type="evidence" value="ECO:0007669"/>
    <property type="project" value="TreeGrafter"/>
</dbReference>
<proteinExistence type="predicted"/>
<dbReference type="InterPro" id="IPR014001">
    <property type="entry name" value="Helicase_ATP-bd"/>
</dbReference>
<dbReference type="GO" id="GO:0006289">
    <property type="term" value="P:nucleotide-excision repair"/>
    <property type="evidence" value="ECO:0007669"/>
    <property type="project" value="TreeGrafter"/>
</dbReference>
<keyword evidence="2" id="KW-0067">ATP-binding</keyword>
<dbReference type="PROSITE" id="PS51192">
    <property type="entry name" value="HELICASE_ATP_BIND_1"/>
    <property type="match status" value="1"/>
</dbReference>
<dbReference type="PANTHER" id="PTHR47957">
    <property type="entry name" value="ATP-DEPENDENT HELICASE HRQ1"/>
    <property type="match status" value="1"/>
</dbReference>
<dbReference type="Pfam" id="PF09369">
    <property type="entry name" value="MZB"/>
    <property type="match status" value="1"/>
</dbReference>
<protein>
    <submittedName>
        <fullName evidence="6">ATP-dependent helicase</fullName>
    </submittedName>
</protein>
<dbReference type="GO" id="GO:0003676">
    <property type="term" value="F:nucleic acid binding"/>
    <property type="evidence" value="ECO:0007669"/>
    <property type="project" value="InterPro"/>
</dbReference>
<dbReference type="InterPro" id="IPR055227">
    <property type="entry name" value="HRQ1_WHD"/>
</dbReference>
<keyword evidence="6" id="KW-0378">Hydrolase</keyword>
<dbReference type="PROSITE" id="PS51194">
    <property type="entry name" value="HELICASE_CTER"/>
    <property type="match status" value="1"/>
</dbReference>
<dbReference type="Pfam" id="PF00271">
    <property type="entry name" value="Helicase_C"/>
    <property type="match status" value="1"/>
</dbReference>
<dbReference type="SUPFAM" id="SSF52540">
    <property type="entry name" value="P-loop containing nucleoside triphosphate hydrolases"/>
    <property type="match status" value="1"/>
</dbReference>
<dbReference type="Pfam" id="PF00270">
    <property type="entry name" value="DEAD"/>
    <property type="match status" value="1"/>
</dbReference>
<feature type="region of interest" description="Disordered" evidence="3">
    <location>
        <begin position="578"/>
        <end position="632"/>
    </location>
</feature>
<gene>
    <name evidence="6" type="ORF">Fuma_02687</name>
</gene>
<keyword evidence="7" id="KW-1185">Reference proteome</keyword>